<evidence type="ECO:0000313" key="3">
    <source>
        <dbReference type="Proteomes" id="UP000187012"/>
    </source>
</evidence>
<feature type="domain" description="Glycosyl transferase family 1" evidence="1">
    <location>
        <begin position="209"/>
        <end position="377"/>
    </location>
</feature>
<dbReference type="AlphaFoldDB" id="A0A1N7S670"/>
<dbReference type="GO" id="GO:0016757">
    <property type="term" value="F:glycosyltransferase activity"/>
    <property type="evidence" value="ECO:0007669"/>
    <property type="project" value="InterPro"/>
</dbReference>
<proteinExistence type="predicted"/>
<gene>
    <name evidence="2" type="ORF">BN2475_380098</name>
</gene>
<dbReference type="InterPro" id="IPR001296">
    <property type="entry name" value="Glyco_trans_1"/>
</dbReference>
<dbReference type="EMBL" id="CYGX02000038">
    <property type="protein sequence ID" value="SIT42819.1"/>
    <property type="molecule type" value="Genomic_DNA"/>
</dbReference>
<organism evidence="2 3">
    <name type="scientific">Paraburkholderia ribeironis</name>
    <dbReference type="NCBI Taxonomy" id="1247936"/>
    <lineage>
        <taxon>Bacteria</taxon>
        <taxon>Pseudomonadati</taxon>
        <taxon>Pseudomonadota</taxon>
        <taxon>Betaproteobacteria</taxon>
        <taxon>Burkholderiales</taxon>
        <taxon>Burkholderiaceae</taxon>
        <taxon>Paraburkholderia</taxon>
    </lineage>
</organism>
<dbReference type="STRING" id="1247936.BN2475_380098"/>
<evidence type="ECO:0000259" key="1">
    <source>
        <dbReference type="Pfam" id="PF00534"/>
    </source>
</evidence>
<dbReference type="CDD" id="cd03801">
    <property type="entry name" value="GT4_PimA-like"/>
    <property type="match status" value="1"/>
</dbReference>
<dbReference type="Gene3D" id="3.40.50.2000">
    <property type="entry name" value="Glycogen Phosphorylase B"/>
    <property type="match status" value="1"/>
</dbReference>
<keyword evidence="3" id="KW-1185">Reference proteome</keyword>
<protein>
    <recommendedName>
        <fullName evidence="1">Glycosyl transferase family 1 domain-containing protein</fullName>
    </recommendedName>
</protein>
<name>A0A1N7S670_9BURK</name>
<dbReference type="Pfam" id="PF00534">
    <property type="entry name" value="Glycos_transf_1"/>
    <property type="match status" value="1"/>
</dbReference>
<reference evidence="2 3" key="1">
    <citation type="submission" date="2016-12" db="EMBL/GenBank/DDBJ databases">
        <authorList>
            <person name="Song W.-J."/>
            <person name="Kurnit D.M."/>
        </authorList>
    </citation>
    <scope>NUCLEOTIDE SEQUENCE [LARGE SCALE GENOMIC DNA]</scope>
    <source>
        <strain evidence="2 3">STM7296</strain>
    </source>
</reference>
<evidence type="ECO:0000313" key="2">
    <source>
        <dbReference type="EMBL" id="SIT42819.1"/>
    </source>
</evidence>
<dbReference type="Proteomes" id="UP000187012">
    <property type="component" value="Unassembled WGS sequence"/>
</dbReference>
<accession>A0A1N7S670</accession>
<dbReference type="SUPFAM" id="SSF53756">
    <property type="entry name" value="UDP-Glycosyltransferase/glycogen phosphorylase"/>
    <property type="match status" value="1"/>
</dbReference>
<sequence length="400" mass="44377">MKRDFVVAHPFRHHALELCAGLSRSGASFQLLTPFYKKGLGSFVARLPLAMGTRANGYWHPEIRESDVVCPPWTQLQRLVVGAIDPDRFAPVFDRAIARYVRRNAPKMHCLITLQDYMPLTVAAAADTGVKIWSDQILNQSASAMQRIGAHYESLGLTLPKHDETENLRIVQRSSVITVPSAYCETGIADHVAAGRVVHKIPYGTSLPRKQNESADTAAVFNIVARANSVRKGGHLVLRAVERWGAQWRSALDGKELRITILGEFEPALARLLSEIRIPDGIRVVHGNVPHALVSNVYCSGHLFLMPSLSESLSLACLEALAFGLPMVVTHYTGVEDIEENCGVYVSDDIDSVGAGVLQMLERRRHFREMGRNARQMAASRYSWSDYRDRIARLAQDMAA</sequence>
<dbReference type="PANTHER" id="PTHR12526">
    <property type="entry name" value="GLYCOSYLTRANSFERASE"/>
    <property type="match status" value="1"/>
</dbReference>